<dbReference type="AlphaFoldDB" id="A0AAE1AQ75"/>
<dbReference type="Proteomes" id="UP001283361">
    <property type="component" value="Unassembled WGS sequence"/>
</dbReference>
<evidence type="ECO:0000256" key="1">
    <source>
        <dbReference type="SAM" id="MobiDB-lite"/>
    </source>
</evidence>
<keyword evidence="3" id="KW-1185">Reference proteome</keyword>
<sequence>MSDQILSWGLQGGGTSAKQASQPSRHHDQHPMSSTSIGQSQGWMQAASTSLSMPCAHVTSHIDFSRHFTPRVQETSLRHPGCLILVLRRVHGDFPDR</sequence>
<proteinExistence type="predicted"/>
<name>A0AAE1AQ75_9GAST</name>
<dbReference type="EMBL" id="JAWDGP010001404">
    <property type="protein sequence ID" value="KAK3792007.1"/>
    <property type="molecule type" value="Genomic_DNA"/>
</dbReference>
<evidence type="ECO:0000313" key="2">
    <source>
        <dbReference type="EMBL" id="KAK3792007.1"/>
    </source>
</evidence>
<feature type="compositionally biased region" description="Polar residues" evidence="1">
    <location>
        <begin position="31"/>
        <end position="45"/>
    </location>
</feature>
<accession>A0AAE1AQ75</accession>
<reference evidence="2" key="1">
    <citation type="journal article" date="2023" name="G3 (Bethesda)">
        <title>A reference genome for the long-term kleptoplast-retaining sea slug Elysia crispata morphotype clarki.</title>
        <authorList>
            <person name="Eastman K.E."/>
            <person name="Pendleton A.L."/>
            <person name="Shaikh M.A."/>
            <person name="Suttiyut T."/>
            <person name="Ogas R."/>
            <person name="Tomko P."/>
            <person name="Gavelis G."/>
            <person name="Widhalm J.R."/>
            <person name="Wisecaver J.H."/>
        </authorList>
    </citation>
    <scope>NUCLEOTIDE SEQUENCE</scope>
    <source>
        <strain evidence="2">ECLA1</strain>
    </source>
</reference>
<gene>
    <name evidence="2" type="ORF">RRG08_035495</name>
</gene>
<feature type="region of interest" description="Disordered" evidence="1">
    <location>
        <begin position="1"/>
        <end position="45"/>
    </location>
</feature>
<comment type="caution">
    <text evidence="2">The sequence shown here is derived from an EMBL/GenBank/DDBJ whole genome shotgun (WGS) entry which is preliminary data.</text>
</comment>
<evidence type="ECO:0000313" key="3">
    <source>
        <dbReference type="Proteomes" id="UP001283361"/>
    </source>
</evidence>
<organism evidence="2 3">
    <name type="scientific">Elysia crispata</name>
    <name type="common">lettuce slug</name>
    <dbReference type="NCBI Taxonomy" id="231223"/>
    <lineage>
        <taxon>Eukaryota</taxon>
        <taxon>Metazoa</taxon>
        <taxon>Spiralia</taxon>
        <taxon>Lophotrochozoa</taxon>
        <taxon>Mollusca</taxon>
        <taxon>Gastropoda</taxon>
        <taxon>Heterobranchia</taxon>
        <taxon>Euthyneura</taxon>
        <taxon>Panpulmonata</taxon>
        <taxon>Sacoglossa</taxon>
        <taxon>Placobranchoidea</taxon>
        <taxon>Plakobranchidae</taxon>
        <taxon>Elysia</taxon>
    </lineage>
</organism>
<protein>
    <submittedName>
        <fullName evidence="2">Uncharacterized protein</fullName>
    </submittedName>
</protein>